<keyword evidence="2 5" id="KW-0645">Protease</keyword>
<feature type="active site" description="Charge relay system" evidence="5">
    <location>
        <position position="235"/>
    </location>
</feature>
<organism evidence="10 11">
    <name type="scientific">Natronoglomus mannanivorans</name>
    <dbReference type="NCBI Taxonomy" id="2979990"/>
    <lineage>
        <taxon>Archaea</taxon>
        <taxon>Methanobacteriati</taxon>
        <taxon>Methanobacteriota</taxon>
        <taxon>Stenosarchaea group</taxon>
        <taxon>Halobacteria</taxon>
        <taxon>Halobacteriales</taxon>
        <taxon>Natrialbaceae</taxon>
        <taxon>Natronoglomus</taxon>
    </lineage>
</organism>
<keyword evidence="8" id="KW-0472">Membrane</keyword>
<dbReference type="PANTHER" id="PTHR43806:SF11">
    <property type="entry name" value="CEREVISIN-RELATED"/>
    <property type="match status" value="1"/>
</dbReference>
<dbReference type="EMBL" id="JAOPKA010000004">
    <property type="protein sequence ID" value="MCU4741486.1"/>
    <property type="molecule type" value="Genomic_DNA"/>
</dbReference>
<feature type="transmembrane region" description="Helical" evidence="8">
    <location>
        <begin position="614"/>
        <end position="633"/>
    </location>
</feature>
<evidence type="ECO:0000256" key="7">
    <source>
        <dbReference type="SAM" id="MobiDB-lite"/>
    </source>
</evidence>
<dbReference type="PROSITE" id="PS51892">
    <property type="entry name" value="SUBTILASE"/>
    <property type="match status" value="1"/>
</dbReference>
<evidence type="ECO:0000256" key="6">
    <source>
        <dbReference type="RuleBase" id="RU003355"/>
    </source>
</evidence>
<evidence type="ECO:0000256" key="4">
    <source>
        <dbReference type="ARBA" id="ARBA00022825"/>
    </source>
</evidence>
<keyword evidence="8" id="KW-1133">Transmembrane helix</keyword>
<dbReference type="InterPro" id="IPR000209">
    <property type="entry name" value="Peptidase_S8/S53_dom"/>
</dbReference>
<dbReference type="PROSITE" id="PS00137">
    <property type="entry name" value="SUBTILASE_HIS"/>
    <property type="match status" value="1"/>
</dbReference>
<reference evidence="10" key="1">
    <citation type="submission" date="2022-09" db="EMBL/GenBank/DDBJ databases">
        <title>Enrichment on poylsaccharides allowed isolation of novel metabolic and taxonomic groups of Haloarchaea.</title>
        <authorList>
            <person name="Sorokin D.Y."/>
            <person name="Elcheninov A.G."/>
            <person name="Khizhniak T.V."/>
            <person name="Kolganova T.V."/>
            <person name="Kublanov I.V."/>
        </authorList>
    </citation>
    <scope>NUCLEOTIDE SEQUENCE</scope>
    <source>
        <strain evidence="10">AArc-xg1-1</strain>
    </source>
</reference>
<evidence type="ECO:0000256" key="2">
    <source>
        <dbReference type="ARBA" id="ARBA00022670"/>
    </source>
</evidence>
<feature type="region of interest" description="Disordered" evidence="7">
    <location>
        <begin position="169"/>
        <end position="212"/>
    </location>
</feature>
<dbReference type="Pfam" id="PF00082">
    <property type="entry name" value="Peptidase_S8"/>
    <property type="match status" value="1"/>
</dbReference>
<evidence type="ECO:0000313" key="11">
    <source>
        <dbReference type="Proteomes" id="UP001321018"/>
    </source>
</evidence>
<dbReference type="RefSeq" id="WP_338003323.1">
    <property type="nucleotide sequence ID" value="NZ_JAOPKA010000004.1"/>
</dbReference>
<gene>
    <name evidence="10" type="ORF">OB960_08735</name>
</gene>
<feature type="active site" description="Charge relay system" evidence="5">
    <location>
        <position position="453"/>
    </location>
</feature>
<feature type="active site" description="Charge relay system" evidence="5">
    <location>
        <position position="282"/>
    </location>
</feature>
<dbReference type="PRINTS" id="PR00723">
    <property type="entry name" value="SUBTILISIN"/>
</dbReference>
<dbReference type="InterPro" id="IPR023828">
    <property type="entry name" value="Peptidase_S8_Ser-AS"/>
</dbReference>
<keyword evidence="4 5" id="KW-0720">Serine protease</keyword>
<dbReference type="InterPro" id="IPR036852">
    <property type="entry name" value="Peptidase_S8/S53_dom_sf"/>
</dbReference>
<evidence type="ECO:0000313" key="10">
    <source>
        <dbReference type="EMBL" id="MCU4741486.1"/>
    </source>
</evidence>
<evidence type="ECO:0000256" key="5">
    <source>
        <dbReference type="PROSITE-ProRule" id="PRU01240"/>
    </source>
</evidence>
<dbReference type="PROSITE" id="PS00138">
    <property type="entry name" value="SUBTILASE_SER"/>
    <property type="match status" value="1"/>
</dbReference>
<keyword evidence="3 5" id="KW-0378">Hydrolase</keyword>
<comment type="caution">
    <text evidence="10">The sequence shown here is derived from an EMBL/GenBank/DDBJ whole genome shotgun (WGS) entry which is preliminary data.</text>
</comment>
<dbReference type="PROSITE" id="PS00136">
    <property type="entry name" value="SUBTILASE_ASP"/>
    <property type="match status" value="1"/>
</dbReference>
<dbReference type="InterPro" id="IPR008969">
    <property type="entry name" value="CarboxyPept-like_regulatory"/>
</dbReference>
<dbReference type="InterPro" id="IPR022398">
    <property type="entry name" value="Peptidase_S8_His-AS"/>
</dbReference>
<evidence type="ECO:0000259" key="9">
    <source>
        <dbReference type="Pfam" id="PF00082"/>
    </source>
</evidence>
<dbReference type="Proteomes" id="UP001321018">
    <property type="component" value="Unassembled WGS sequence"/>
</dbReference>
<dbReference type="InterPro" id="IPR015500">
    <property type="entry name" value="Peptidase_S8_subtilisin-rel"/>
</dbReference>
<name>A0AAP3E1G4_9EURY</name>
<dbReference type="InterPro" id="IPR050131">
    <property type="entry name" value="Peptidase_S8_subtilisin-like"/>
</dbReference>
<dbReference type="AlphaFoldDB" id="A0AAP3E1G4"/>
<dbReference type="PANTHER" id="PTHR43806">
    <property type="entry name" value="PEPTIDASE S8"/>
    <property type="match status" value="1"/>
</dbReference>
<dbReference type="SUPFAM" id="SSF49464">
    <property type="entry name" value="Carboxypeptidase regulatory domain-like"/>
    <property type="match status" value="1"/>
</dbReference>
<dbReference type="Gene3D" id="2.60.40.1120">
    <property type="entry name" value="Carboxypeptidase-like, regulatory domain"/>
    <property type="match status" value="1"/>
</dbReference>
<dbReference type="Gene3D" id="3.40.50.200">
    <property type="entry name" value="Peptidase S8/S53 domain"/>
    <property type="match status" value="1"/>
</dbReference>
<accession>A0AAP3E1G4</accession>
<dbReference type="InterPro" id="IPR023827">
    <property type="entry name" value="Peptidase_S8_Asp-AS"/>
</dbReference>
<comment type="similarity">
    <text evidence="1 5 6">Belongs to the peptidase S8 family.</text>
</comment>
<dbReference type="Pfam" id="PF13620">
    <property type="entry name" value="CarboxypepD_reg"/>
    <property type="match status" value="1"/>
</dbReference>
<evidence type="ECO:0000256" key="3">
    <source>
        <dbReference type="ARBA" id="ARBA00022801"/>
    </source>
</evidence>
<dbReference type="GO" id="GO:0006508">
    <property type="term" value="P:proteolysis"/>
    <property type="evidence" value="ECO:0007669"/>
    <property type="project" value="UniProtKB-KW"/>
</dbReference>
<feature type="domain" description="Peptidase S8/S53" evidence="9">
    <location>
        <begin position="226"/>
        <end position="503"/>
    </location>
</feature>
<evidence type="ECO:0000256" key="8">
    <source>
        <dbReference type="SAM" id="Phobius"/>
    </source>
</evidence>
<keyword evidence="8" id="KW-0812">Transmembrane</keyword>
<proteinExistence type="inferred from homology"/>
<protein>
    <submittedName>
        <fullName evidence="10">S8 family serine peptidase</fullName>
    </submittedName>
</protein>
<feature type="compositionally biased region" description="Acidic residues" evidence="7">
    <location>
        <begin position="179"/>
        <end position="194"/>
    </location>
</feature>
<evidence type="ECO:0000256" key="1">
    <source>
        <dbReference type="ARBA" id="ARBA00011073"/>
    </source>
</evidence>
<dbReference type="SUPFAM" id="SSF52743">
    <property type="entry name" value="Subtilisin-like"/>
    <property type="match status" value="1"/>
</dbReference>
<sequence length="639" mass="66306">MFRSASSQLARALSVDRLLAILAVVCCCLALVTPVAGSGLENAGTVEPRTEAGAALDGGVDTDELTSTSITADLEDATGTVELVVRLEEADVPQSATDDETEAILEDQAEQTQGDVLEYANTTPGVHVQQQFWLTNAVVLEVDLDRVDPAGLERFDDVVDVHRNFEVAVPEPELLPETSDGEGESENGNEDEDTPHEPTPNPRYETTEPPAQLNAPEVWREYDTRGAGVRVAVLDTGIDVSHPDLELWTDDPTDPTYPGGWAAFEPDGTQDLGSTPHDSGTHGTAVSSLLAGQNATGRYLGVAPDVDLMHGQVLSEEGGTFAQLIAGMEWALDHDADVVSMSLGSAGTDDRLIEPVRNAREAGVVVVAAVGNDGEDVSSSPANVYDSIAVGATTAEWEVPPFSGGEVIETDTAWNDPPGEWPSTYVVPTVVAPGVAVESAIPDGEYRRISGTSMATPHVAGVVALAQSASVDQSPADLERALLETTWYPDGVDSEPSTRYGQGIVDAKAATDRVASARLEGRVTDASGTAVPDATVTAGGESTTTDTTGSYALTTAPGSTTVAVDATRYVGTETEITVPAGATVTHDVTLERVEEGEYGTASGETSGSEQSPGLGVGGAVGAVAVVVVGLVFLGRRDGI</sequence>
<dbReference type="GO" id="GO:0004252">
    <property type="term" value="F:serine-type endopeptidase activity"/>
    <property type="evidence" value="ECO:0007669"/>
    <property type="project" value="UniProtKB-UniRule"/>
</dbReference>